<evidence type="ECO:0000313" key="1">
    <source>
        <dbReference type="EMBL" id="MBT9809566.1"/>
    </source>
</evidence>
<dbReference type="Proteomes" id="UP000708338">
    <property type="component" value="Unassembled WGS sequence"/>
</dbReference>
<accession>A0AA41FDQ5</accession>
<protein>
    <submittedName>
        <fullName evidence="1">Uncharacterized protein</fullName>
    </submittedName>
</protein>
<organism evidence="1 2">
    <name type="scientific">Enterocloster citroniae</name>
    <dbReference type="NCBI Taxonomy" id="358743"/>
    <lineage>
        <taxon>Bacteria</taxon>
        <taxon>Bacillati</taxon>
        <taxon>Bacillota</taxon>
        <taxon>Clostridia</taxon>
        <taxon>Lachnospirales</taxon>
        <taxon>Lachnospiraceae</taxon>
        <taxon>Enterocloster</taxon>
    </lineage>
</organism>
<dbReference type="AlphaFoldDB" id="A0AA41FDQ5"/>
<comment type="caution">
    <text evidence="1">The sequence shown here is derived from an EMBL/GenBank/DDBJ whole genome shotgun (WGS) entry which is preliminary data.</text>
</comment>
<reference evidence="1" key="1">
    <citation type="journal article" date="2021" name="Gut Microbes">
        <title>A synthetic consortium of 100 gut commensals modulates the composition and function in a colon model of the microbiome of elderly subjects.</title>
        <authorList>
            <person name="Perez M."/>
            <person name="Ntemiri A."/>
            <person name="Tan H."/>
            <person name="Harris H.M.B."/>
            <person name="Roager H.M."/>
            <person name="Ribiere C."/>
            <person name="O'Toole P.W."/>
        </authorList>
    </citation>
    <scope>NUCLEOTIDE SEQUENCE</scope>
    <source>
        <strain evidence="1">MCC335</strain>
    </source>
</reference>
<gene>
    <name evidence="1" type="ORF">GPL26_07895</name>
</gene>
<sequence>MRLSEEIDLVKEIIKEKKCMFVEYDAPSGYLITAKRKGSNQAQDLAETIEERLKDKGIECVKFTTQRRGYINIISGSLTVVINPCIDETD</sequence>
<evidence type="ECO:0000313" key="2">
    <source>
        <dbReference type="Proteomes" id="UP000708338"/>
    </source>
</evidence>
<dbReference type="RefSeq" id="WP_215630027.1">
    <property type="nucleotide sequence ID" value="NZ_WQPS01000007.1"/>
</dbReference>
<proteinExistence type="predicted"/>
<dbReference type="EMBL" id="WQPS01000007">
    <property type="protein sequence ID" value="MBT9809566.1"/>
    <property type="molecule type" value="Genomic_DNA"/>
</dbReference>
<name>A0AA41FDQ5_9FIRM</name>